<dbReference type="InterPro" id="IPR000792">
    <property type="entry name" value="Tscrpt_reg_LuxR_C"/>
</dbReference>
<dbReference type="Gene3D" id="1.10.10.10">
    <property type="entry name" value="Winged helix-like DNA-binding domain superfamily/Winged helix DNA-binding domain"/>
    <property type="match status" value="1"/>
</dbReference>
<evidence type="ECO:0000256" key="3">
    <source>
        <dbReference type="ARBA" id="ARBA00023163"/>
    </source>
</evidence>
<comment type="caution">
    <text evidence="5">The sequence shown here is derived from an EMBL/GenBank/DDBJ whole genome shotgun (WGS) entry which is preliminary data.</text>
</comment>
<keyword evidence="6" id="KW-1185">Reference proteome</keyword>
<dbReference type="SMART" id="SM00421">
    <property type="entry name" value="HTH_LUXR"/>
    <property type="match status" value="1"/>
</dbReference>
<dbReference type="PANTHER" id="PTHR44688:SF16">
    <property type="entry name" value="DNA-BINDING TRANSCRIPTIONAL ACTIVATOR DEVR_DOSR"/>
    <property type="match status" value="1"/>
</dbReference>
<proteinExistence type="predicted"/>
<dbReference type="RefSeq" id="WP_204032298.1">
    <property type="nucleotide sequence ID" value="NZ_BOPC01000004.1"/>
</dbReference>
<dbReference type="SUPFAM" id="SSF52540">
    <property type="entry name" value="P-loop containing nucleoside triphosphate hydrolases"/>
    <property type="match status" value="1"/>
</dbReference>
<evidence type="ECO:0000313" key="5">
    <source>
        <dbReference type="EMBL" id="GIJ25186.1"/>
    </source>
</evidence>
<gene>
    <name evidence="5" type="ORF">Vqi01_03480</name>
</gene>
<dbReference type="PANTHER" id="PTHR44688">
    <property type="entry name" value="DNA-BINDING TRANSCRIPTIONAL ACTIVATOR DEVR_DOSR"/>
    <property type="match status" value="1"/>
</dbReference>
<evidence type="ECO:0000256" key="1">
    <source>
        <dbReference type="ARBA" id="ARBA00023015"/>
    </source>
</evidence>
<organism evidence="5 6">
    <name type="scientific">Micromonospora qiuiae</name>
    <dbReference type="NCBI Taxonomy" id="502268"/>
    <lineage>
        <taxon>Bacteria</taxon>
        <taxon>Bacillati</taxon>
        <taxon>Actinomycetota</taxon>
        <taxon>Actinomycetes</taxon>
        <taxon>Micromonosporales</taxon>
        <taxon>Micromonosporaceae</taxon>
        <taxon>Micromonospora</taxon>
    </lineage>
</organism>
<feature type="domain" description="HTH luxR-type" evidence="4">
    <location>
        <begin position="759"/>
        <end position="824"/>
    </location>
</feature>
<evidence type="ECO:0000256" key="2">
    <source>
        <dbReference type="ARBA" id="ARBA00023125"/>
    </source>
</evidence>
<dbReference type="PROSITE" id="PS00622">
    <property type="entry name" value="HTH_LUXR_1"/>
    <property type="match status" value="1"/>
</dbReference>
<reference evidence="5 6" key="1">
    <citation type="submission" date="2021-01" db="EMBL/GenBank/DDBJ databases">
        <title>Whole genome shotgun sequence of Verrucosispora qiuiae NBRC 106684.</title>
        <authorList>
            <person name="Komaki H."/>
            <person name="Tamura T."/>
        </authorList>
    </citation>
    <scope>NUCLEOTIDE SEQUENCE [LARGE SCALE GENOMIC DNA]</scope>
    <source>
        <strain evidence="5 6">NBRC 106684</strain>
    </source>
</reference>
<dbReference type="SUPFAM" id="SSF46894">
    <property type="entry name" value="C-terminal effector domain of the bipartite response regulators"/>
    <property type="match status" value="1"/>
</dbReference>
<keyword evidence="3" id="KW-0804">Transcription</keyword>
<dbReference type="PRINTS" id="PR00038">
    <property type="entry name" value="HTHLUXR"/>
</dbReference>
<dbReference type="InterPro" id="IPR027417">
    <property type="entry name" value="P-loop_NTPase"/>
</dbReference>
<dbReference type="Proteomes" id="UP000653076">
    <property type="component" value="Unassembled WGS sequence"/>
</dbReference>
<dbReference type="EMBL" id="BOPC01000004">
    <property type="protein sequence ID" value="GIJ25186.1"/>
    <property type="molecule type" value="Genomic_DNA"/>
</dbReference>
<dbReference type="PROSITE" id="PS50043">
    <property type="entry name" value="HTH_LUXR_2"/>
    <property type="match status" value="1"/>
</dbReference>
<evidence type="ECO:0000259" key="4">
    <source>
        <dbReference type="PROSITE" id="PS50043"/>
    </source>
</evidence>
<dbReference type="InterPro" id="IPR016032">
    <property type="entry name" value="Sig_transdc_resp-reg_C-effctor"/>
</dbReference>
<name>A0ABQ4J4T9_9ACTN</name>
<evidence type="ECO:0000313" key="6">
    <source>
        <dbReference type="Proteomes" id="UP000653076"/>
    </source>
</evidence>
<dbReference type="InterPro" id="IPR036388">
    <property type="entry name" value="WH-like_DNA-bd_sf"/>
</dbReference>
<keyword evidence="1" id="KW-0805">Transcription regulation</keyword>
<keyword evidence="2" id="KW-0238">DNA-binding</keyword>
<dbReference type="Pfam" id="PF00196">
    <property type="entry name" value="GerE"/>
    <property type="match status" value="1"/>
</dbReference>
<dbReference type="CDD" id="cd06170">
    <property type="entry name" value="LuxR_C_like"/>
    <property type="match status" value="1"/>
</dbReference>
<accession>A0ABQ4J4T9</accession>
<sequence length="842" mass="88621">MTTISASESPLMIEAEPRALLDAVAADPAVPLALGVTGPGGHGRTTYLHELAGHYRRAGVVVHTDVPTDGAALDADAVLLVDDAHLLDDARLRTLHALVAGRRHRLAVSYRPWPRPAGLVALTEALRRDGRLIPLTPFTRARTAAYLAATTRLGRHPDVVDFVHTQTGGVPRHVEWLVREVREHEPAAGPPTEPPHQVLLRFGADLEDLAPDARRLLIALAADVPLPVDELCALLGRESAEIDALLAETRAAGLVGADGQLTPIVARAVTLLSPATDRTALWRRFTQLRLAHGASVLPLVRSLLAAGVAGDCPAATLEAAAEEALAAEPALAARLFAMAASGGRPAVARQAAAAALAGDLDLALRLSGRLLTTASSAQRVEAAVVAATALAHRGQADRSVELYQWSGRASAAAFAALGALATACPAERTEPNRADRDEPPTLHASAARLMADGVRHSVDGPAADALSTLVQAAALLEPDGRAVLLPDSPAALAALTALHCGELDIAERLLDRALTSGLGGPLLAPRHRLLRAWILMVRGRTAAAAEQLAAVTAGGPLESRDDLFAVGLNLGIARRTSDLGALRRGWVPALEALVRHPVDLFTLLPLGELAIAGARLGDLGRLQPYLRAARLLLGRLDDPPLWRTPLHWSGLHAAILTEDPATADDHVAALTAAAGHSRYGAVVAGAAACWVEVLRGMVDPARVETAARGLYDIGLCWDGARLAGQAAIRTADRRAMTTLLDCARTLQAGWGDRTGTPPPGAAGQRLSDREREVAELMVTGLTYREIGDRLFISAKTVEHHVARMRSRLNCANRPELLALLRTILADRSAAPTGQPWPRRGGT</sequence>
<protein>
    <submittedName>
        <fullName evidence="5">Helix-turn-helix transcriptional regulator</fullName>
    </submittedName>
</protein>